<organism evidence="2 3">
    <name type="scientific">Sphingobium lignivorans</name>
    <dbReference type="NCBI Taxonomy" id="2735886"/>
    <lineage>
        <taxon>Bacteria</taxon>
        <taxon>Pseudomonadati</taxon>
        <taxon>Pseudomonadota</taxon>
        <taxon>Alphaproteobacteria</taxon>
        <taxon>Sphingomonadales</taxon>
        <taxon>Sphingomonadaceae</taxon>
        <taxon>Sphingobium</taxon>
    </lineage>
</organism>
<name>A0ABR6NME2_9SPHN</name>
<evidence type="ECO:0000256" key="1">
    <source>
        <dbReference type="SAM" id="MobiDB-lite"/>
    </source>
</evidence>
<protein>
    <recommendedName>
        <fullName evidence="4">DUF3072 domain-containing protein</fullName>
    </recommendedName>
</protein>
<sequence>MADNPPKGSQSQLDKFKEAARELEADEDEARWDERLKKVAKAKPPSPPEN</sequence>
<evidence type="ECO:0000313" key="3">
    <source>
        <dbReference type="Proteomes" id="UP001138540"/>
    </source>
</evidence>
<evidence type="ECO:0000313" key="2">
    <source>
        <dbReference type="EMBL" id="MBB5987862.1"/>
    </source>
</evidence>
<comment type="caution">
    <text evidence="2">The sequence shown here is derived from an EMBL/GenBank/DDBJ whole genome shotgun (WGS) entry which is preliminary data.</text>
</comment>
<dbReference type="RefSeq" id="WP_184156537.1">
    <property type="nucleotide sequence ID" value="NZ_JACHKA010000001.1"/>
</dbReference>
<dbReference type="EMBL" id="JACHKA010000001">
    <property type="protein sequence ID" value="MBB5987862.1"/>
    <property type="molecule type" value="Genomic_DNA"/>
</dbReference>
<proteinExistence type="predicted"/>
<accession>A0ABR6NME2</accession>
<evidence type="ECO:0008006" key="4">
    <source>
        <dbReference type="Google" id="ProtNLM"/>
    </source>
</evidence>
<reference evidence="2 3" key="1">
    <citation type="submission" date="2020-08" db="EMBL/GenBank/DDBJ databases">
        <title>Exploring microbial biodiversity for novel pathways involved in the catabolism of aromatic compounds derived from lignin.</title>
        <authorList>
            <person name="Elkins J."/>
        </authorList>
    </citation>
    <scope>NUCLEOTIDE SEQUENCE [LARGE SCALE GENOMIC DNA]</scope>
    <source>
        <strain evidence="2 3">B1D3A</strain>
    </source>
</reference>
<dbReference type="Proteomes" id="UP001138540">
    <property type="component" value="Unassembled WGS sequence"/>
</dbReference>
<feature type="compositionally biased region" description="Basic and acidic residues" evidence="1">
    <location>
        <begin position="14"/>
        <end position="23"/>
    </location>
</feature>
<feature type="region of interest" description="Disordered" evidence="1">
    <location>
        <begin position="1"/>
        <end position="50"/>
    </location>
</feature>
<gene>
    <name evidence="2" type="ORF">HNP60_003836</name>
</gene>
<keyword evidence="3" id="KW-1185">Reference proteome</keyword>